<feature type="binding site" evidence="8">
    <location>
        <begin position="164"/>
        <end position="166"/>
    </location>
    <ligand>
        <name>beta-D-galactose</name>
        <dbReference type="ChEBI" id="CHEBI:27667"/>
    </ligand>
</feature>
<gene>
    <name evidence="9" type="ORF">E3T47_13800</name>
</gene>
<organism evidence="9 10">
    <name type="scientific">Cryobacterium ruanii</name>
    <dbReference type="NCBI Taxonomy" id="1259197"/>
    <lineage>
        <taxon>Bacteria</taxon>
        <taxon>Bacillati</taxon>
        <taxon>Actinomycetota</taxon>
        <taxon>Actinomycetes</taxon>
        <taxon>Micrococcales</taxon>
        <taxon>Microbacteriaceae</taxon>
        <taxon>Cryobacterium</taxon>
    </lineage>
</organism>
<dbReference type="GO" id="GO:0033499">
    <property type="term" value="P:galactose catabolic process via UDP-galactose, Leloir pathway"/>
    <property type="evidence" value="ECO:0007669"/>
    <property type="project" value="TreeGrafter"/>
</dbReference>
<dbReference type="CDD" id="cd09019">
    <property type="entry name" value="galactose_mutarotase_like"/>
    <property type="match status" value="1"/>
</dbReference>
<dbReference type="OrthoDB" id="9779408at2"/>
<comment type="similarity">
    <text evidence="2 5">Belongs to the aldose epimerase family.</text>
</comment>
<dbReference type="Pfam" id="PF01263">
    <property type="entry name" value="Aldose_epim"/>
    <property type="match status" value="1"/>
</dbReference>
<dbReference type="NCBIfam" id="NF008277">
    <property type="entry name" value="PRK11055.1"/>
    <property type="match status" value="1"/>
</dbReference>
<evidence type="ECO:0000256" key="3">
    <source>
        <dbReference type="ARBA" id="ARBA00023235"/>
    </source>
</evidence>
<dbReference type="InterPro" id="IPR015443">
    <property type="entry name" value="Aldose_1-epimerase"/>
</dbReference>
<keyword evidence="4 5" id="KW-0119">Carbohydrate metabolism</keyword>
<comment type="pathway">
    <text evidence="1 5">Carbohydrate metabolism; hexose metabolism.</text>
</comment>
<dbReference type="Proteomes" id="UP000298154">
    <property type="component" value="Unassembled WGS sequence"/>
</dbReference>
<reference evidence="9 10" key="1">
    <citation type="submission" date="2019-03" db="EMBL/GenBank/DDBJ databases">
        <title>Genomics of glacier-inhabiting Cryobacterium strains.</title>
        <authorList>
            <person name="Liu Q."/>
            <person name="Xin Y.-H."/>
        </authorList>
    </citation>
    <scope>NUCLEOTIDE SEQUENCE [LARGE SCALE GENOMIC DNA]</scope>
    <source>
        <strain evidence="9 10">Sr36</strain>
    </source>
</reference>
<dbReference type="EC" id="5.1.3.3" evidence="5"/>
<dbReference type="EMBL" id="SOHK01000021">
    <property type="protein sequence ID" value="TFD63541.1"/>
    <property type="molecule type" value="Genomic_DNA"/>
</dbReference>
<dbReference type="PANTHER" id="PTHR10091">
    <property type="entry name" value="ALDOSE-1-EPIMERASE"/>
    <property type="match status" value="1"/>
</dbReference>
<protein>
    <recommendedName>
        <fullName evidence="5">Aldose 1-epimerase</fullName>
        <ecNumber evidence="5">5.1.3.3</ecNumber>
    </recommendedName>
</protein>
<dbReference type="PIRSF" id="PIRSF005096">
    <property type="entry name" value="GALM"/>
    <property type="match status" value="1"/>
</dbReference>
<feature type="active site" description="Proton acceptor" evidence="6">
    <location>
        <position position="295"/>
    </location>
</feature>
<evidence type="ECO:0000256" key="8">
    <source>
        <dbReference type="PIRSR" id="PIRSR005096-3"/>
    </source>
</evidence>
<sequence>MALLRLTNRHGTSALLSTFGARLVELLAPDRDGALGNIVLGHDTEQQYRADPGPYFGATVGRVAGRVADAHFIGGGLEFDLQPNEGSTHLHGGPSRALDRVEWRIGEAPDGASAVFHYASPDGEEGYPGTLDVTCSYRLTDDNELELEITAETDAATPVNIVNHTYFNLSGDARESIVDHELMIDASAILAADKRLLPVGGVLKVAGTPYDFRLARRIGDDLPAGSGEPWPGIDSTYVLDQSARPAATLWDPPSGRHLEIRTTEPTLQVYTGNRIEPVAGRSSAPHGAGKGICLEAHRVPDSPTLPDWPSIVIQPGERYAQRTVWRLGAR</sequence>
<accession>A0A4R9AK35</accession>
<dbReference type="AlphaFoldDB" id="A0A4R9AK35"/>
<evidence type="ECO:0000256" key="2">
    <source>
        <dbReference type="ARBA" id="ARBA00006206"/>
    </source>
</evidence>
<comment type="catalytic activity">
    <reaction evidence="5">
        <text>alpha-D-glucose = beta-D-glucose</text>
        <dbReference type="Rhea" id="RHEA:10264"/>
        <dbReference type="ChEBI" id="CHEBI:15903"/>
        <dbReference type="ChEBI" id="CHEBI:17925"/>
        <dbReference type="EC" id="5.1.3.3"/>
    </reaction>
</comment>
<dbReference type="GO" id="GO:0004034">
    <property type="term" value="F:aldose 1-epimerase activity"/>
    <property type="evidence" value="ECO:0007669"/>
    <property type="project" value="UniProtKB-EC"/>
</dbReference>
<evidence type="ECO:0000256" key="6">
    <source>
        <dbReference type="PIRSR" id="PIRSR005096-1"/>
    </source>
</evidence>
<dbReference type="UniPathway" id="UPA00242"/>
<dbReference type="InterPro" id="IPR014718">
    <property type="entry name" value="GH-type_carb-bd"/>
</dbReference>
<dbReference type="SUPFAM" id="SSF74650">
    <property type="entry name" value="Galactose mutarotase-like"/>
    <property type="match status" value="1"/>
</dbReference>
<evidence type="ECO:0000256" key="5">
    <source>
        <dbReference type="PIRNR" id="PIRNR005096"/>
    </source>
</evidence>
<dbReference type="InterPro" id="IPR047215">
    <property type="entry name" value="Galactose_mutarotase-like"/>
</dbReference>
<keyword evidence="3 5" id="KW-0413">Isomerase</keyword>
<dbReference type="Gene3D" id="2.70.98.10">
    <property type="match status" value="1"/>
</dbReference>
<evidence type="ECO:0000313" key="10">
    <source>
        <dbReference type="Proteomes" id="UP000298154"/>
    </source>
</evidence>
<dbReference type="GO" id="GO:0006006">
    <property type="term" value="P:glucose metabolic process"/>
    <property type="evidence" value="ECO:0007669"/>
    <property type="project" value="TreeGrafter"/>
</dbReference>
<dbReference type="InterPro" id="IPR008183">
    <property type="entry name" value="Aldose_1/G6P_1-epimerase"/>
</dbReference>
<keyword evidence="10" id="KW-1185">Reference proteome</keyword>
<dbReference type="PANTHER" id="PTHR10091:SF0">
    <property type="entry name" value="GALACTOSE MUTAROTASE"/>
    <property type="match status" value="1"/>
</dbReference>
<evidence type="ECO:0000313" key="9">
    <source>
        <dbReference type="EMBL" id="TFD63541.1"/>
    </source>
</evidence>
<evidence type="ECO:0000256" key="4">
    <source>
        <dbReference type="ARBA" id="ARBA00023277"/>
    </source>
</evidence>
<name>A0A4R9AK35_9MICO</name>
<dbReference type="GO" id="GO:0030246">
    <property type="term" value="F:carbohydrate binding"/>
    <property type="evidence" value="ECO:0007669"/>
    <property type="project" value="InterPro"/>
</dbReference>
<dbReference type="InterPro" id="IPR011013">
    <property type="entry name" value="Gal_mutarotase_sf_dom"/>
</dbReference>
<feature type="active site" description="Proton donor" evidence="6">
    <location>
        <position position="164"/>
    </location>
</feature>
<dbReference type="RefSeq" id="WP_134556634.1">
    <property type="nucleotide sequence ID" value="NZ_SOHK01000021.1"/>
</dbReference>
<evidence type="ECO:0000256" key="7">
    <source>
        <dbReference type="PIRSR" id="PIRSR005096-2"/>
    </source>
</evidence>
<feature type="binding site" evidence="7">
    <location>
        <position position="234"/>
    </location>
    <ligand>
        <name>beta-D-galactose</name>
        <dbReference type="ChEBI" id="CHEBI:27667"/>
    </ligand>
</feature>
<proteinExistence type="inferred from homology"/>
<evidence type="ECO:0000256" key="1">
    <source>
        <dbReference type="ARBA" id="ARBA00005028"/>
    </source>
</evidence>
<comment type="caution">
    <text evidence="9">The sequence shown here is derived from an EMBL/GenBank/DDBJ whole genome shotgun (WGS) entry which is preliminary data.</text>
</comment>